<organism evidence="1 2">
    <name type="scientific">Anaeromicropila populeti</name>
    <dbReference type="NCBI Taxonomy" id="37658"/>
    <lineage>
        <taxon>Bacteria</taxon>
        <taxon>Bacillati</taxon>
        <taxon>Bacillota</taxon>
        <taxon>Clostridia</taxon>
        <taxon>Lachnospirales</taxon>
        <taxon>Lachnospiraceae</taxon>
        <taxon>Anaeromicropila</taxon>
    </lineage>
</organism>
<dbReference type="Pfam" id="PF07892">
    <property type="entry name" value="DUF1667"/>
    <property type="match status" value="1"/>
</dbReference>
<dbReference type="PANTHER" id="PTHR39450:SF1">
    <property type="entry name" value="DUF1667 DOMAIN-CONTAINING PROTEIN"/>
    <property type="match status" value="1"/>
</dbReference>
<dbReference type="InterPro" id="IPR036593">
    <property type="entry name" value="CPE0013-like_sf"/>
</dbReference>
<dbReference type="SUPFAM" id="SSF160148">
    <property type="entry name" value="CPE0013-like"/>
    <property type="match status" value="1"/>
</dbReference>
<protein>
    <submittedName>
        <fullName evidence="1">CxxC motif-containing protein</fullName>
    </submittedName>
</protein>
<dbReference type="InterPro" id="IPR012460">
    <property type="entry name" value="DUF1667"/>
</dbReference>
<dbReference type="STRING" id="37658.SAMN05661086_00477"/>
<proteinExistence type="predicted"/>
<dbReference type="OrthoDB" id="9811531at2"/>
<dbReference type="PANTHER" id="PTHR39450">
    <property type="entry name" value="MOLYBDOPTERIN OXIDOREDUCTASE, 4FE-4S CLUSTER-BINDING SUBUNIT"/>
    <property type="match status" value="1"/>
</dbReference>
<keyword evidence="2" id="KW-1185">Reference proteome</keyword>
<dbReference type="EMBL" id="FOYZ01000002">
    <property type="protein sequence ID" value="SFR62344.1"/>
    <property type="molecule type" value="Genomic_DNA"/>
</dbReference>
<reference evidence="1 2" key="1">
    <citation type="submission" date="2016-10" db="EMBL/GenBank/DDBJ databases">
        <authorList>
            <person name="de Groot N.N."/>
        </authorList>
    </citation>
    <scope>NUCLEOTIDE SEQUENCE [LARGE SCALE GENOMIC DNA]</scope>
    <source>
        <strain evidence="1 2">743A</strain>
    </source>
</reference>
<accession>A0A1I6I6Q6</accession>
<gene>
    <name evidence="1" type="ORF">SAMN05661086_00477</name>
</gene>
<sequence>MEKEHELICIVCPMGCHLKVTKTDQGTIVVKGNTCKRGEQYGKNELTNPVRVLTTTVKIMGGSLHSLPVKTNQPIPKGLIFEAMKEINKVVVEAPVTVRDVIIKNILGTGADVVASRSMKK</sequence>
<dbReference type="Proteomes" id="UP000199659">
    <property type="component" value="Unassembled WGS sequence"/>
</dbReference>
<dbReference type="AlphaFoldDB" id="A0A1I6I6Q6"/>
<evidence type="ECO:0000313" key="1">
    <source>
        <dbReference type="EMBL" id="SFR62344.1"/>
    </source>
</evidence>
<dbReference type="RefSeq" id="WP_092559105.1">
    <property type="nucleotide sequence ID" value="NZ_FOYZ01000002.1"/>
</dbReference>
<name>A0A1I6I6Q6_9FIRM</name>
<dbReference type="Gene3D" id="3.10.530.10">
    <property type="entry name" value="CPE0013-like"/>
    <property type="match status" value="1"/>
</dbReference>
<evidence type="ECO:0000313" key="2">
    <source>
        <dbReference type="Proteomes" id="UP000199659"/>
    </source>
</evidence>